<protein>
    <submittedName>
        <fullName evidence="2">Uncharacterized protein</fullName>
    </submittedName>
</protein>
<keyword evidence="1" id="KW-0472">Membrane</keyword>
<reference evidence="2" key="1">
    <citation type="submission" date="2014-11" db="EMBL/GenBank/DDBJ databases">
        <authorList>
            <person name="Amaro Gonzalez C."/>
        </authorList>
    </citation>
    <scope>NUCLEOTIDE SEQUENCE</scope>
</reference>
<evidence type="ECO:0000313" key="2">
    <source>
        <dbReference type="EMBL" id="JAH84427.1"/>
    </source>
</evidence>
<keyword evidence="1" id="KW-0812">Transmembrane</keyword>
<accession>A0A0E9W250</accession>
<reference evidence="2" key="2">
    <citation type="journal article" date="2015" name="Fish Shellfish Immunol.">
        <title>Early steps in the European eel (Anguilla anguilla)-Vibrio vulnificus interaction in the gills: Role of the RtxA13 toxin.</title>
        <authorList>
            <person name="Callol A."/>
            <person name="Pajuelo D."/>
            <person name="Ebbesson L."/>
            <person name="Teles M."/>
            <person name="MacKenzie S."/>
            <person name="Amaro C."/>
        </authorList>
    </citation>
    <scope>NUCLEOTIDE SEQUENCE</scope>
</reference>
<keyword evidence="1" id="KW-1133">Transmembrane helix</keyword>
<sequence>MFEAGTRMRACRSSHRYAADSPGLGDWAKPRGWRGQCRALAVSLSLMLPLLSLTFSLSFPFCFLLALSPSSLSL</sequence>
<dbReference type="EMBL" id="GBXM01024150">
    <property type="protein sequence ID" value="JAH84427.1"/>
    <property type="molecule type" value="Transcribed_RNA"/>
</dbReference>
<name>A0A0E9W250_ANGAN</name>
<organism evidence="2">
    <name type="scientific">Anguilla anguilla</name>
    <name type="common">European freshwater eel</name>
    <name type="synonym">Muraena anguilla</name>
    <dbReference type="NCBI Taxonomy" id="7936"/>
    <lineage>
        <taxon>Eukaryota</taxon>
        <taxon>Metazoa</taxon>
        <taxon>Chordata</taxon>
        <taxon>Craniata</taxon>
        <taxon>Vertebrata</taxon>
        <taxon>Euteleostomi</taxon>
        <taxon>Actinopterygii</taxon>
        <taxon>Neopterygii</taxon>
        <taxon>Teleostei</taxon>
        <taxon>Anguilliformes</taxon>
        <taxon>Anguillidae</taxon>
        <taxon>Anguilla</taxon>
    </lineage>
</organism>
<dbReference type="AlphaFoldDB" id="A0A0E9W250"/>
<feature type="transmembrane region" description="Helical" evidence="1">
    <location>
        <begin position="39"/>
        <end position="67"/>
    </location>
</feature>
<evidence type="ECO:0000256" key="1">
    <source>
        <dbReference type="SAM" id="Phobius"/>
    </source>
</evidence>
<proteinExistence type="predicted"/>